<dbReference type="SUPFAM" id="SSF51430">
    <property type="entry name" value="NAD(P)-linked oxidoreductase"/>
    <property type="match status" value="1"/>
</dbReference>
<dbReference type="GO" id="GO:0016491">
    <property type="term" value="F:oxidoreductase activity"/>
    <property type="evidence" value="ECO:0007669"/>
    <property type="project" value="InterPro"/>
</dbReference>
<dbReference type="EMBL" id="BSTJ01000009">
    <property type="protein sequence ID" value="GLY78455.1"/>
    <property type="molecule type" value="Genomic_DNA"/>
</dbReference>
<dbReference type="AlphaFoldDB" id="A0A9W6VS95"/>
<sequence>MAIETAEFGRTGHLSTRVIFGAAALANEPQRVADEMLDVLLEHGVNHIDVAASYGEAEVRLKPLLAREPGRFFLATKTGERKAGPAREELHRSLERLGVDHVDLLQLHNLADPIEWDIALSPGGALEAAIEARDEGLVRFIGVTGHGAQIAATHRRSLDRFDFDSVLLPYNYVTMRSPYYADNFDALYQTCRERRVAVQTIKSIALRHWRERPHTRSTWYEPLERQDDIDLAVWWALSRPGIFVNSVGDVGLLPRVLDAASRYTAAPDDEAMSALAERSAAEPLFV</sequence>
<evidence type="ECO:0000313" key="2">
    <source>
        <dbReference type="EMBL" id="GLY78455.1"/>
    </source>
</evidence>
<dbReference type="InterPro" id="IPR023210">
    <property type="entry name" value="NADP_OxRdtase_dom"/>
</dbReference>
<dbReference type="Proteomes" id="UP001165135">
    <property type="component" value="Unassembled WGS sequence"/>
</dbReference>
<evidence type="ECO:0000259" key="1">
    <source>
        <dbReference type="Pfam" id="PF00248"/>
    </source>
</evidence>
<dbReference type="InterPro" id="IPR036812">
    <property type="entry name" value="NAD(P)_OxRdtase_dom_sf"/>
</dbReference>
<dbReference type="PANTHER" id="PTHR43312:SF1">
    <property type="entry name" value="NADP-DEPENDENT OXIDOREDUCTASE DOMAIN-CONTAINING PROTEIN"/>
    <property type="match status" value="1"/>
</dbReference>
<reference evidence="2" key="1">
    <citation type="submission" date="2023-03" db="EMBL/GenBank/DDBJ databases">
        <title>Actinoallomurus iriomotensis NBRC 103681.</title>
        <authorList>
            <person name="Ichikawa N."/>
            <person name="Sato H."/>
            <person name="Tonouchi N."/>
        </authorList>
    </citation>
    <scope>NUCLEOTIDE SEQUENCE</scope>
    <source>
        <strain evidence="2">NBRC 103681</strain>
    </source>
</reference>
<dbReference type="InterPro" id="IPR020471">
    <property type="entry name" value="AKR"/>
</dbReference>
<comment type="caution">
    <text evidence="2">The sequence shown here is derived from an EMBL/GenBank/DDBJ whole genome shotgun (WGS) entry which is preliminary data.</text>
</comment>
<name>A0A9W6VS95_9ACTN</name>
<proteinExistence type="predicted"/>
<dbReference type="InterPro" id="IPR053135">
    <property type="entry name" value="AKR2_Oxidoreductase"/>
</dbReference>
<accession>A0A9W6VS95</accession>
<dbReference type="PRINTS" id="PR00069">
    <property type="entry name" value="ALDKETRDTASE"/>
</dbReference>
<feature type="domain" description="NADP-dependent oxidoreductase" evidence="1">
    <location>
        <begin position="18"/>
        <end position="174"/>
    </location>
</feature>
<dbReference type="Gene3D" id="3.20.20.100">
    <property type="entry name" value="NADP-dependent oxidoreductase domain"/>
    <property type="match status" value="1"/>
</dbReference>
<dbReference type="CDD" id="cd19100">
    <property type="entry name" value="AKR_unchar"/>
    <property type="match status" value="1"/>
</dbReference>
<protein>
    <submittedName>
        <fullName evidence="2">Oxidoreductase</fullName>
    </submittedName>
</protein>
<dbReference type="Pfam" id="PF00248">
    <property type="entry name" value="Aldo_ket_red"/>
    <property type="match status" value="1"/>
</dbReference>
<dbReference type="RefSeq" id="WP_285629291.1">
    <property type="nucleotide sequence ID" value="NZ_BSTJ01000009.1"/>
</dbReference>
<gene>
    <name evidence="2" type="ORF">Airi01_067220</name>
</gene>
<dbReference type="PANTHER" id="PTHR43312">
    <property type="entry name" value="D-THREO-ALDOSE 1-DEHYDROGENASE"/>
    <property type="match status" value="1"/>
</dbReference>
<evidence type="ECO:0000313" key="3">
    <source>
        <dbReference type="Proteomes" id="UP001165135"/>
    </source>
</evidence>
<organism evidence="2 3">
    <name type="scientific">Actinoallomurus iriomotensis</name>
    <dbReference type="NCBI Taxonomy" id="478107"/>
    <lineage>
        <taxon>Bacteria</taxon>
        <taxon>Bacillati</taxon>
        <taxon>Actinomycetota</taxon>
        <taxon>Actinomycetes</taxon>
        <taxon>Streptosporangiales</taxon>
        <taxon>Thermomonosporaceae</taxon>
        <taxon>Actinoallomurus</taxon>
    </lineage>
</organism>